<organism evidence="5">
    <name type="scientific">Cyberlindnera fabianii</name>
    <name type="common">Yeast</name>
    <name type="synonym">Hansenula fabianii</name>
    <dbReference type="NCBI Taxonomy" id="36022"/>
    <lineage>
        <taxon>Eukaryota</taxon>
        <taxon>Fungi</taxon>
        <taxon>Dikarya</taxon>
        <taxon>Ascomycota</taxon>
        <taxon>Saccharomycotina</taxon>
        <taxon>Saccharomycetes</taxon>
        <taxon>Phaffomycetales</taxon>
        <taxon>Phaffomycetaceae</taxon>
        <taxon>Cyberlindnera</taxon>
    </lineage>
</organism>
<comment type="similarity">
    <text evidence="2">Belongs to the RRG7 family.</text>
</comment>
<dbReference type="EMBL" id="MPUK01000005">
    <property type="protein sequence ID" value="ONH67109.1"/>
    <property type="molecule type" value="Genomic_DNA"/>
</dbReference>
<comment type="subcellular location">
    <subcellularLocation>
        <location evidence="1">Mitochondrion</location>
    </subcellularLocation>
</comment>
<dbReference type="Pfam" id="PF10356">
    <property type="entry name" value="RRG7"/>
    <property type="match status" value="1"/>
</dbReference>
<dbReference type="Proteomes" id="UP000189513">
    <property type="component" value="Unassembled WGS sequence"/>
</dbReference>
<dbReference type="EMBL" id="LK052896">
    <property type="protein sequence ID" value="CDR43202.1"/>
    <property type="molecule type" value="Genomic_DNA"/>
</dbReference>
<evidence type="ECO:0000256" key="1">
    <source>
        <dbReference type="ARBA" id="ARBA00004173"/>
    </source>
</evidence>
<dbReference type="GO" id="GO:0005739">
    <property type="term" value="C:mitochondrion"/>
    <property type="evidence" value="ECO:0007669"/>
    <property type="project" value="UniProtKB-SubCell"/>
</dbReference>
<name>A0A061B6B0_CYBFA</name>
<gene>
    <name evidence="6" type="ORF">BON22_2870</name>
    <name evidence="5" type="ORF">CYFA0S_11e01398g</name>
</gene>
<dbReference type="PANTHER" id="PTHR28133:SF1">
    <property type="entry name" value="REQUIRED FOR RESPIRATORY GROWTH PROTEIN 7, MITOCHONDRIAL"/>
    <property type="match status" value="1"/>
</dbReference>
<reference evidence="6" key="3">
    <citation type="submission" date="2017-01" db="EMBL/GenBank/DDBJ databases">
        <authorList>
            <person name="Mah S.A."/>
            <person name="Swanson W.J."/>
            <person name="Moy G.W."/>
            <person name="Vacquier V.D."/>
        </authorList>
    </citation>
    <scope>NUCLEOTIDE SEQUENCE [LARGE SCALE GENOMIC DNA]</scope>
    <source>
        <strain evidence="6">65</strain>
    </source>
</reference>
<reference evidence="5" key="1">
    <citation type="journal article" date="2014" name="Genome Announc.">
        <title>Genome sequence of the yeast Cyberlindnera fabianii (Hansenula fabianii).</title>
        <authorList>
            <person name="Freel K.C."/>
            <person name="Sarilar V."/>
            <person name="Neuveglise C."/>
            <person name="Devillers H."/>
            <person name="Friedrich A."/>
            <person name="Schacherer J."/>
        </authorList>
    </citation>
    <scope>NUCLEOTIDE SEQUENCE</scope>
    <source>
        <strain evidence="5">YJS4271</strain>
    </source>
</reference>
<evidence type="ECO:0000313" key="7">
    <source>
        <dbReference type="Proteomes" id="UP000189513"/>
    </source>
</evidence>
<proteinExistence type="inferred from homology"/>
<dbReference type="PANTHER" id="PTHR28133">
    <property type="entry name" value="REQUIRED FOR RESPIRATORY GROWTH PROTEIN 7, MITOCHONDRIAL"/>
    <property type="match status" value="1"/>
</dbReference>
<evidence type="ECO:0000256" key="4">
    <source>
        <dbReference type="ARBA" id="ARBA00023128"/>
    </source>
</evidence>
<accession>A0A061B6B0</accession>
<evidence type="ECO:0000256" key="3">
    <source>
        <dbReference type="ARBA" id="ARBA00014638"/>
    </source>
</evidence>
<protein>
    <recommendedName>
        <fullName evidence="3">Required for respiratory growth protein 7, mitochondrial</fullName>
    </recommendedName>
</protein>
<keyword evidence="7" id="KW-1185">Reference proteome</keyword>
<dbReference type="AlphaFoldDB" id="A0A061B6B0"/>
<evidence type="ECO:0000313" key="6">
    <source>
        <dbReference type="EMBL" id="ONH67109.1"/>
    </source>
</evidence>
<dbReference type="OrthoDB" id="20734at2759"/>
<reference evidence="7" key="2">
    <citation type="journal article" date="2017" name="Genome Announc.">
        <title>Genome sequences of Cyberlindnera fabianii 65, Pichia kudriavzevii 129, and Saccharomyces cerevisiae 131 isolated from fermented masau fruits in Zimbabwe.</title>
        <authorList>
            <person name="van Rijswijck I.M.H."/>
            <person name="Derks M.F.L."/>
            <person name="Abee T."/>
            <person name="de Ridder D."/>
            <person name="Smid E.J."/>
        </authorList>
    </citation>
    <scope>NUCLEOTIDE SEQUENCE [LARGE SCALE GENOMIC DNA]</scope>
    <source>
        <strain evidence="7">65</strain>
    </source>
</reference>
<keyword evidence="4" id="KW-0496">Mitochondrion</keyword>
<dbReference type="InterPro" id="IPR018828">
    <property type="entry name" value="RRG7"/>
</dbReference>
<evidence type="ECO:0000256" key="2">
    <source>
        <dbReference type="ARBA" id="ARBA00009554"/>
    </source>
</evidence>
<dbReference type="OMA" id="AYLEYCA"/>
<sequence>MSRISKAAKPLLNSQPQLSSVSAYLSHAETNSLRPTSTAFIGTLYELHVRDELQRLLGIPHLDHYGGSYDNGRDLGGTWDISRYICTPPELIKPIRVRGRTVKPIALRKSHKMDLLIQCKCFSSKLTAKEIRELSGIFNYNVRPKDKYTTLAIMSSPLNLTKQAMEQMDRSEFPLMYVQIPPLRRRIEGNGVYDPQSYVGDALHGVYLNPLTCALWEGTQLLDISRRV</sequence>
<evidence type="ECO:0000313" key="5">
    <source>
        <dbReference type="EMBL" id="CDR43202.1"/>
    </source>
</evidence>
<dbReference type="VEuPathDB" id="FungiDB:BON22_2870"/>